<gene>
    <name evidence="4" type="ORF">FXN63_12595</name>
</gene>
<dbReference type="SUPFAM" id="SSF53474">
    <property type="entry name" value="alpha/beta-Hydrolases"/>
    <property type="match status" value="1"/>
</dbReference>
<evidence type="ECO:0000259" key="3">
    <source>
        <dbReference type="Pfam" id="PF00326"/>
    </source>
</evidence>
<keyword evidence="5" id="KW-1185">Reference proteome</keyword>
<dbReference type="GO" id="GO:0004252">
    <property type="term" value="F:serine-type endopeptidase activity"/>
    <property type="evidence" value="ECO:0007669"/>
    <property type="project" value="TreeGrafter"/>
</dbReference>
<evidence type="ECO:0000256" key="2">
    <source>
        <dbReference type="ARBA" id="ARBA00022825"/>
    </source>
</evidence>
<dbReference type="Gene3D" id="3.40.50.1820">
    <property type="entry name" value="alpha/beta hydrolase"/>
    <property type="match status" value="1"/>
</dbReference>
<evidence type="ECO:0000256" key="1">
    <source>
        <dbReference type="ARBA" id="ARBA00022801"/>
    </source>
</evidence>
<name>A0A5C0AWM3_9BURK</name>
<accession>A0A5C0AWM3</accession>
<feature type="domain" description="Peptidase S9 prolyl oligopeptidase catalytic" evidence="3">
    <location>
        <begin position="447"/>
        <end position="649"/>
    </location>
</feature>
<dbReference type="OrthoDB" id="262125at2"/>
<sequence length="667" mass="73202">MTTPFTPSDIFNHRTISSTNGSPSENLLACAVTSLNSATDGENSAIWAVPLDAGAPWQMTQGGSIDNTPQWSPDGERLAFISNRAGNYQLFVMPRHGGEAVQLSQGNFSLVSYEWSPDGSRIAAVCAVTVDPSLRGARPDPNAVPAPVDGPQVVWKLPYKMDGVGYILNREMRLFMIDAASGEATPLTDGPFDVKAARWSPDGKQLVYVRTREGDMSHRTDVWVMDTDGHHARQLTTDHAQVLYPLWSPDGRWIVFAGTIEEGDAKVRPWLIEVASGKVQALGDEDIELSFEADSMQFVGKDASKLLAVLASRGIQHVCEISIPDGQIKVLADGDRHLSKLCCTPDYVAYTSENSVLPMEIHACRHDGKDERAVSHFNDWWCDRAPATMERRQFVVPDGDGGTETIDGWLIRPVGAKGAAPLLMDAHGGPASYALFDYPVIAYWPVLWSQGWSILALNAVGSSSYGRAFADRLNQRWGEIDLPQYTAAVAQLQAEGIADDRVCIAGKSYGGYLSAWAVGNSTLFRAAVVMAPVANMETHYGTSDSGYYSDSYTMQGNRAETHALIRKVSPVHYVHQAITPTLILQGTNDERCPRSQAEELFVTIRRETDTPCEMVLYPGGTHKFTSTGKPSHRQDTMSRIVEWVTRWVDQHLVTEASTQQNKQAPIK</sequence>
<dbReference type="RefSeq" id="WP_148815309.1">
    <property type="nucleotide sequence ID" value="NZ_CP043046.1"/>
</dbReference>
<dbReference type="GO" id="GO:0006508">
    <property type="term" value="P:proteolysis"/>
    <property type="evidence" value="ECO:0007669"/>
    <property type="project" value="InterPro"/>
</dbReference>
<keyword evidence="2" id="KW-0720">Serine protease</keyword>
<dbReference type="KEGG" id="pacr:FXN63_12595"/>
<dbReference type="InterPro" id="IPR029058">
    <property type="entry name" value="AB_hydrolase_fold"/>
</dbReference>
<proteinExistence type="predicted"/>
<evidence type="ECO:0000313" key="4">
    <source>
        <dbReference type="EMBL" id="QEI06575.1"/>
    </source>
</evidence>
<keyword evidence="2" id="KW-0645">Protease</keyword>
<evidence type="ECO:0000313" key="5">
    <source>
        <dbReference type="Proteomes" id="UP000325161"/>
    </source>
</evidence>
<dbReference type="AlphaFoldDB" id="A0A5C0AWM3"/>
<dbReference type="InterPro" id="IPR011042">
    <property type="entry name" value="6-blade_b-propeller_TolB-like"/>
</dbReference>
<dbReference type="Proteomes" id="UP000325161">
    <property type="component" value="Chromosome"/>
</dbReference>
<dbReference type="InterPro" id="IPR001375">
    <property type="entry name" value="Peptidase_S9_cat"/>
</dbReference>
<reference evidence="4 5" key="1">
    <citation type="submission" date="2019-08" db="EMBL/GenBank/DDBJ databases">
        <title>Amphibian skin-associated Pigmentiphaga: genome sequence and occurrence across geography and hosts.</title>
        <authorList>
            <person name="Bletz M.C."/>
            <person name="Bunk B."/>
            <person name="Sproeer C."/>
            <person name="Biwer P."/>
            <person name="Reiter S."/>
            <person name="Rabemananjara F.C.E."/>
            <person name="Schulz S."/>
            <person name="Overmann J."/>
            <person name="Vences M."/>
        </authorList>
    </citation>
    <scope>NUCLEOTIDE SEQUENCE [LARGE SCALE GENOMIC DNA]</scope>
    <source>
        <strain evidence="4 5">Mada1488</strain>
    </source>
</reference>
<dbReference type="PANTHER" id="PTHR42776:SF27">
    <property type="entry name" value="DIPEPTIDYL PEPTIDASE FAMILY MEMBER 6"/>
    <property type="match status" value="1"/>
</dbReference>
<protein>
    <submittedName>
        <fullName evidence="4">S9 family peptidase</fullName>
    </submittedName>
</protein>
<keyword evidence="1" id="KW-0378">Hydrolase</keyword>
<dbReference type="InterPro" id="IPR011659">
    <property type="entry name" value="WD40"/>
</dbReference>
<dbReference type="SUPFAM" id="SSF82171">
    <property type="entry name" value="DPP6 N-terminal domain-like"/>
    <property type="match status" value="1"/>
</dbReference>
<dbReference type="Pfam" id="PF00326">
    <property type="entry name" value="Peptidase_S9"/>
    <property type="match status" value="1"/>
</dbReference>
<organism evidence="4 5">
    <name type="scientific">Pigmentiphaga aceris</name>
    <dbReference type="NCBI Taxonomy" id="1940612"/>
    <lineage>
        <taxon>Bacteria</taxon>
        <taxon>Pseudomonadati</taxon>
        <taxon>Pseudomonadota</taxon>
        <taxon>Betaproteobacteria</taxon>
        <taxon>Burkholderiales</taxon>
        <taxon>Alcaligenaceae</taxon>
        <taxon>Pigmentiphaga</taxon>
    </lineage>
</organism>
<dbReference type="PANTHER" id="PTHR42776">
    <property type="entry name" value="SERINE PEPTIDASE S9 FAMILY MEMBER"/>
    <property type="match status" value="1"/>
</dbReference>
<dbReference type="Gene3D" id="2.120.10.30">
    <property type="entry name" value="TolB, C-terminal domain"/>
    <property type="match status" value="2"/>
</dbReference>
<dbReference type="EMBL" id="CP043046">
    <property type="protein sequence ID" value="QEI06575.1"/>
    <property type="molecule type" value="Genomic_DNA"/>
</dbReference>
<dbReference type="Pfam" id="PF07676">
    <property type="entry name" value="PD40"/>
    <property type="match status" value="3"/>
</dbReference>